<dbReference type="EMBL" id="LAZR01000107">
    <property type="protein sequence ID" value="KKN90809.1"/>
    <property type="molecule type" value="Genomic_DNA"/>
</dbReference>
<sequence>MVEWLAINFVTGDQKEEIRNRDKSAFFRMENDNLKRAYKNFNNNKEIVIYTNIIAKVAELEGWLYLSYIDFFKWNSITYFAAIIERAGFGDKDELKEFLVKLYGMELFGDHLDEKPFLYYIEFDYTPFPKHI</sequence>
<proteinExistence type="predicted"/>
<reference evidence="1" key="1">
    <citation type="journal article" date="2015" name="Nature">
        <title>Complex archaea that bridge the gap between prokaryotes and eukaryotes.</title>
        <authorList>
            <person name="Spang A."/>
            <person name="Saw J.H."/>
            <person name="Jorgensen S.L."/>
            <person name="Zaremba-Niedzwiedzka K."/>
            <person name="Martijn J."/>
            <person name="Lind A.E."/>
            <person name="van Eijk R."/>
            <person name="Schleper C."/>
            <person name="Guy L."/>
            <person name="Ettema T.J."/>
        </authorList>
    </citation>
    <scope>NUCLEOTIDE SEQUENCE</scope>
</reference>
<name>A0A0F9UGN5_9ZZZZ</name>
<dbReference type="AlphaFoldDB" id="A0A0F9UGN5"/>
<accession>A0A0F9UGN5</accession>
<protein>
    <submittedName>
        <fullName evidence="1">Uncharacterized protein</fullName>
    </submittedName>
</protein>
<evidence type="ECO:0000313" key="1">
    <source>
        <dbReference type="EMBL" id="KKN90809.1"/>
    </source>
</evidence>
<organism evidence="1">
    <name type="scientific">marine sediment metagenome</name>
    <dbReference type="NCBI Taxonomy" id="412755"/>
    <lineage>
        <taxon>unclassified sequences</taxon>
        <taxon>metagenomes</taxon>
        <taxon>ecological metagenomes</taxon>
    </lineage>
</organism>
<gene>
    <name evidence="1" type="ORF">LCGC14_0223920</name>
</gene>
<comment type="caution">
    <text evidence="1">The sequence shown here is derived from an EMBL/GenBank/DDBJ whole genome shotgun (WGS) entry which is preliminary data.</text>
</comment>